<evidence type="ECO:0000256" key="4">
    <source>
        <dbReference type="ARBA" id="ARBA00023136"/>
    </source>
</evidence>
<evidence type="ECO:0000313" key="8">
    <source>
        <dbReference type="WBParaSite" id="PTRK_0000176850.1"/>
    </source>
</evidence>
<sequence>LELLLISSLLFMRGENCKRTRLSRATTLTIKLLSLMTIADTISLICLLQFSTLSNIFINSSQTLSSLICKINLFLMHSAGAFSVWCWGILSGVRYMAVFYPYKHLKFTNEPFYAITLVICSIFVFESYILINVQYLPELKICTEDNEYTPPIFHIFEMILSYFLPLSITFYLDFKVFLNLNTLSFQGNNRRIKSQWKVLRRGLIISILDLMMNLPSYIIRLYTNIVREDQLSHLYFNETFIIIELFSQLLYFSQFFLNAFYLYAVIYRIKTN</sequence>
<organism evidence="7 8">
    <name type="scientific">Parastrongyloides trichosuri</name>
    <name type="common">Possum-specific nematode worm</name>
    <dbReference type="NCBI Taxonomy" id="131310"/>
    <lineage>
        <taxon>Eukaryota</taxon>
        <taxon>Metazoa</taxon>
        <taxon>Ecdysozoa</taxon>
        <taxon>Nematoda</taxon>
        <taxon>Chromadorea</taxon>
        <taxon>Rhabditida</taxon>
        <taxon>Tylenchina</taxon>
        <taxon>Panagrolaimomorpha</taxon>
        <taxon>Strongyloidoidea</taxon>
        <taxon>Strongyloididae</taxon>
        <taxon>Parastrongyloides</taxon>
    </lineage>
</organism>
<evidence type="ECO:0000256" key="5">
    <source>
        <dbReference type="SAM" id="Phobius"/>
    </source>
</evidence>
<evidence type="ECO:0000256" key="1">
    <source>
        <dbReference type="ARBA" id="ARBA00004370"/>
    </source>
</evidence>
<keyword evidence="4 5" id="KW-0472">Membrane</keyword>
<feature type="transmembrane region" description="Helical" evidence="5">
    <location>
        <begin position="239"/>
        <end position="266"/>
    </location>
</feature>
<evidence type="ECO:0000259" key="6">
    <source>
        <dbReference type="PROSITE" id="PS50262"/>
    </source>
</evidence>
<dbReference type="WBParaSite" id="PTRK_0000176850.1">
    <property type="protein sequence ID" value="PTRK_0000176850.1"/>
    <property type="gene ID" value="PTRK_0000176850"/>
</dbReference>
<evidence type="ECO:0000313" key="7">
    <source>
        <dbReference type="Proteomes" id="UP000038045"/>
    </source>
</evidence>
<evidence type="ECO:0000256" key="3">
    <source>
        <dbReference type="ARBA" id="ARBA00022989"/>
    </source>
</evidence>
<name>A0A0N4Z447_PARTI</name>
<reference evidence="8" key="1">
    <citation type="submission" date="2017-02" db="UniProtKB">
        <authorList>
            <consortium name="WormBaseParasite"/>
        </authorList>
    </citation>
    <scope>IDENTIFICATION</scope>
</reference>
<dbReference type="SUPFAM" id="SSF81321">
    <property type="entry name" value="Family A G protein-coupled receptor-like"/>
    <property type="match status" value="1"/>
</dbReference>
<dbReference type="PANTHER" id="PTHR24224:SF37">
    <property type="entry name" value="G-PROTEIN COUPLED RECEPTORS FAMILY 1 PROFILE DOMAIN-CONTAINING PROTEIN"/>
    <property type="match status" value="1"/>
</dbReference>
<dbReference type="Proteomes" id="UP000038045">
    <property type="component" value="Unplaced"/>
</dbReference>
<dbReference type="InterPro" id="IPR000276">
    <property type="entry name" value="GPCR_Rhodpsn"/>
</dbReference>
<feature type="domain" description="G-protein coupled receptors family 1 profile" evidence="6">
    <location>
        <begin position="1"/>
        <end position="262"/>
    </location>
</feature>
<proteinExistence type="predicted"/>
<keyword evidence="7" id="KW-1185">Reference proteome</keyword>
<dbReference type="PANTHER" id="PTHR24224">
    <property type="entry name" value="CARDIOACCELERATORY PEPTIDE RECEPTOR-RELATED"/>
    <property type="match status" value="1"/>
</dbReference>
<dbReference type="InterPro" id="IPR017452">
    <property type="entry name" value="GPCR_Rhodpsn_7TM"/>
</dbReference>
<evidence type="ECO:0000256" key="2">
    <source>
        <dbReference type="ARBA" id="ARBA00022692"/>
    </source>
</evidence>
<feature type="transmembrane region" description="Helical" evidence="5">
    <location>
        <begin position="111"/>
        <end position="131"/>
    </location>
</feature>
<feature type="transmembrane region" description="Helical" evidence="5">
    <location>
        <begin position="71"/>
        <end position="90"/>
    </location>
</feature>
<feature type="transmembrane region" description="Helical" evidence="5">
    <location>
        <begin position="28"/>
        <end position="51"/>
    </location>
</feature>
<dbReference type="InterPro" id="IPR052665">
    <property type="entry name" value="Neuropeptide-GPCR"/>
</dbReference>
<comment type="subcellular location">
    <subcellularLocation>
        <location evidence="1">Membrane</location>
    </subcellularLocation>
</comment>
<dbReference type="GO" id="GO:0016020">
    <property type="term" value="C:membrane"/>
    <property type="evidence" value="ECO:0007669"/>
    <property type="project" value="UniProtKB-SubCell"/>
</dbReference>
<accession>A0A0N4Z447</accession>
<dbReference type="Gene3D" id="1.20.1070.10">
    <property type="entry name" value="Rhodopsin 7-helix transmembrane proteins"/>
    <property type="match status" value="1"/>
</dbReference>
<keyword evidence="3 5" id="KW-1133">Transmembrane helix</keyword>
<protein>
    <submittedName>
        <fullName evidence="8">G_PROTEIN_RECEP_F1_2 domain-containing protein</fullName>
    </submittedName>
</protein>
<dbReference type="AlphaFoldDB" id="A0A0N4Z447"/>
<keyword evidence="2 5" id="KW-0812">Transmembrane</keyword>
<dbReference type="GO" id="GO:0004930">
    <property type="term" value="F:G protein-coupled receptor activity"/>
    <property type="evidence" value="ECO:0007669"/>
    <property type="project" value="InterPro"/>
</dbReference>
<dbReference type="Pfam" id="PF00001">
    <property type="entry name" value="7tm_1"/>
    <property type="match status" value="1"/>
</dbReference>
<dbReference type="PROSITE" id="PS50262">
    <property type="entry name" value="G_PROTEIN_RECEP_F1_2"/>
    <property type="match status" value="1"/>
</dbReference>
<feature type="transmembrane region" description="Helical" evidence="5">
    <location>
        <begin position="151"/>
        <end position="172"/>
    </location>
</feature>